<protein>
    <recommendedName>
        <fullName evidence="2">Protein SCAR</fullName>
    </recommendedName>
    <alternativeName>
        <fullName evidence="2">Protein WAVE</fullName>
    </alternativeName>
</protein>
<dbReference type="Proteomes" id="UP000663760">
    <property type="component" value="Chromosome 1"/>
</dbReference>
<dbReference type="GO" id="GO:0071933">
    <property type="term" value="F:Arp2/3 complex binding"/>
    <property type="evidence" value="ECO:0007669"/>
    <property type="project" value="TreeGrafter"/>
</dbReference>
<evidence type="ECO:0000256" key="4">
    <source>
        <dbReference type="SAM" id="MobiDB-lite"/>
    </source>
</evidence>
<feature type="compositionally biased region" description="Polar residues" evidence="4">
    <location>
        <begin position="807"/>
        <end position="829"/>
    </location>
</feature>
<keyword evidence="2" id="KW-0009">Actin-binding</keyword>
<evidence type="ECO:0000313" key="6">
    <source>
        <dbReference type="EMBL" id="CAA7389322.1"/>
    </source>
</evidence>
<keyword evidence="2" id="KW-0963">Cytoplasm</keyword>
<feature type="region of interest" description="Disordered" evidence="4">
    <location>
        <begin position="731"/>
        <end position="932"/>
    </location>
</feature>
<dbReference type="GO" id="GO:0030036">
    <property type="term" value="P:actin cytoskeleton organization"/>
    <property type="evidence" value="ECO:0007669"/>
    <property type="project" value="UniProtKB-UniRule"/>
</dbReference>
<feature type="region of interest" description="Disordered" evidence="4">
    <location>
        <begin position="1258"/>
        <end position="1281"/>
    </location>
</feature>
<feature type="region of interest" description="Disordered" evidence="4">
    <location>
        <begin position="961"/>
        <end position="991"/>
    </location>
</feature>
<dbReference type="PANTHER" id="PTHR12902:SF1">
    <property type="entry name" value="WISKOTT-ALDRICH SYNDROME PROTEIN FAMILY MEMBER"/>
    <property type="match status" value="1"/>
</dbReference>
<sequence>MPVVRYQIRNEYGLADPALYGAADKEDPEALLEGVAMAGLVGVLRQLGDLAEFAAEIFHDLHEEVMATSSRGHGLLLRVQQLETEFPAIEKGFFNQTDQSDFYHSAAIDWHPNLQIDQNMVTREDIPRFILDSYEESRGPPRLFMLDKFDSAEDGACLKRYSDPSFFKTNFASTGNMEADCQRERKSRKNKKKIPRWRNGITSEAHTPPLVDQKLEHLTVEKVSENQQVKRVRLKARKLNDNLNIGRRYKESILDPRSPERAVLCKNSASDPKEKTKAVDSIEFSPEVREIIIDVSNERPNFRERNTLKPPNKEVLSPTPKEKTLSPIDRRDGQTVNNEKKEMLEEANGRVENLLSTLHEQDRNALLVNNDFKREVSSYAESKSSSSLNDYRTDDVASELENYLDALTTMESEIETDNETRIRLEQNTFIKEYPKFSSIQERKQITENLEMNTSDKPIISSVNDSLFNKGVSGHANEKSSFNFSESLPSLPVMFVDQVSPADECHETTSINNLSKSEVLEEVVGNESPRDLVQDQMTPNAPGNMTGSSCSCTTDSATGLDPTPEDIKSATVNLNTFSSSTKSNEMIDICFDYEYNPQLNSDIREFNINVMPSDLVEEHEQNGRLAKGDSLPRSGDPKIPVGGDKYLAHDKNTEILVDSPCDKSDLNLEIHDGPLQTLNSDPSIDESKAERIITGTNSEDTHKVTDVESAPSIHVEDSLLDLSVVANQEEQLRSVPQEHKVDSGESTPSPRTYLSIFPLDDRSSTGSTEGLFETKESSVSSSEKFEHARSSTCSEVADDFSDNDDTSPENQYNFTENGVTASDILSPSSSHDQKLPQDSFVLDQVESAPNDSVSEKHTIEPSDTQNAPGTAASEEKYAVVNGSTNLESSGYTLDSSSNSDFGDHDHVSHTGPFELVEEDTYSSNGGKPAVSSIEGGKLLNPLLHTESGSMRSDAQHLGNIETSDSKTLMGADDKQSSETPVPQQEADGAVGALRDSKSAKPIHEPYNHLVRKPLIYVHRPRDHRVLPPQHSKIAGRLPESSETESSKFESTKHAKFNTSHWEIDEDNTHPSDSQYPPTHAKVLPSSEPSPPANGDVLRCSDANAAGTIPLKEVSTLKSSDEVGEISSPQKSESIHLNNIHSERGQSLEQDNDSARVESGRSFPELSQDSFEGIGSSKIFDSERTVSDASGFNQRHAEAQSPRQPGFGFLASSKVSDNFLLPYNTVIQHESSELPLEEDPPPPPLPPIQWRMGKLRPNASPSMRGMAGPPCSPNQLSLSPSLDHSWSSPLMGGTTLQPLNPFLDVRITPSGRNQVVNDTLEESTSPFHSSVAASRVEDVKQKIEVHQEALSREISESSVALPFELSDAKSQQLPIISVGESMRPSKPSIVPVSIAPEPRHEAIVYPSNTFLPPASTEVERTSKDRMVEGYFSDTPSTAAVPQSVMGSQWIRMYTSEDEAFPADEYQKPFRRPHSLLNRPRDPLIEAVASHDKSTLRKVSELVHTSAKPEGERNVLLEQIRSKSFNLKPAAVAKPSMKGPPTNLKVAAILEKANAIRQAVAGSDEDDDGDSWSDS</sequence>
<dbReference type="EMBL" id="LR746264">
    <property type="protein sequence ID" value="CAA7389322.1"/>
    <property type="molecule type" value="Genomic_DNA"/>
</dbReference>
<comment type="similarity">
    <text evidence="1 2">Belongs to the SCAR/WAVE family.</text>
</comment>
<proteinExistence type="inferred from homology"/>
<feature type="domain" description="WH2" evidence="5">
    <location>
        <begin position="1509"/>
        <end position="1527"/>
    </location>
</feature>
<feature type="region of interest" description="Disordered" evidence="4">
    <location>
        <begin position="1114"/>
        <end position="1203"/>
    </location>
</feature>
<dbReference type="OrthoDB" id="1929108at2759"/>
<evidence type="ECO:0000256" key="2">
    <source>
        <dbReference type="RuleBase" id="RU367034"/>
    </source>
</evidence>
<feature type="compositionally biased region" description="Basic and acidic residues" evidence="4">
    <location>
        <begin position="320"/>
        <end position="332"/>
    </location>
</feature>
<keyword evidence="7" id="KW-1185">Reference proteome</keyword>
<dbReference type="Gene3D" id="1.20.5.340">
    <property type="match status" value="1"/>
</dbReference>
<feature type="compositionally biased region" description="Polar residues" evidence="4">
    <location>
        <begin position="880"/>
        <end position="899"/>
    </location>
</feature>
<name>A0A7I8JZ74_SPIIN</name>
<comment type="function">
    <text evidence="2">Involved in regulation of actin and microtubule organization. Part of a WAVE complex that activates the Arp2/3 complex.</text>
</comment>
<evidence type="ECO:0000313" key="7">
    <source>
        <dbReference type="Proteomes" id="UP000663760"/>
    </source>
</evidence>
<keyword evidence="2" id="KW-0206">Cytoskeleton</keyword>
<dbReference type="InterPro" id="IPR028288">
    <property type="entry name" value="SCAR/WAVE_fam"/>
</dbReference>
<gene>
    <name evidence="6" type="ORF">SI8410_01001397</name>
</gene>
<feature type="compositionally biased region" description="Acidic residues" evidence="4">
    <location>
        <begin position="795"/>
        <end position="806"/>
    </location>
</feature>
<feature type="region of interest" description="Disordered" evidence="4">
    <location>
        <begin position="302"/>
        <end position="332"/>
    </location>
</feature>
<evidence type="ECO:0000256" key="3">
    <source>
        <dbReference type="SAM" id="Coils"/>
    </source>
</evidence>
<organism evidence="6 7">
    <name type="scientific">Spirodela intermedia</name>
    <name type="common">Intermediate duckweed</name>
    <dbReference type="NCBI Taxonomy" id="51605"/>
    <lineage>
        <taxon>Eukaryota</taxon>
        <taxon>Viridiplantae</taxon>
        <taxon>Streptophyta</taxon>
        <taxon>Embryophyta</taxon>
        <taxon>Tracheophyta</taxon>
        <taxon>Spermatophyta</taxon>
        <taxon>Magnoliopsida</taxon>
        <taxon>Liliopsida</taxon>
        <taxon>Araceae</taxon>
        <taxon>Lemnoideae</taxon>
        <taxon>Spirodela</taxon>
    </lineage>
</organism>
<keyword evidence="3" id="KW-0175">Coiled coil</keyword>
<evidence type="ECO:0000256" key="1">
    <source>
        <dbReference type="ARBA" id="ARBA00006993"/>
    </source>
</evidence>
<feature type="region of interest" description="Disordered" evidence="4">
    <location>
        <begin position="1021"/>
        <end position="1098"/>
    </location>
</feature>
<reference evidence="6" key="1">
    <citation type="submission" date="2020-02" db="EMBL/GenBank/DDBJ databases">
        <authorList>
            <person name="Scholz U."/>
            <person name="Mascher M."/>
            <person name="Fiebig A."/>
        </authorList>
    </citation>
    <scope>NUCLEOTIDE SEQUENCE</scope>
</reference>
<feature type="compositionally biased region" description="Polar residues" evidence="4">
    <location>
        <begin position="1125"/>
        <end position="1138"/>
    </location>
</feature>
<dbReference type="GO" id="GO:0005856">
    <property type="term" value="C:cytoskeleton"/>
    <property type="evidence" value="ECO:0007669"/>
    <property type="project" value="UniProtKB-SubCell"/>
</dbReference>
<dbReference type="PANTHER" id="PTHR12902">
    <property type="entry name" value="WASP-1"/>
    <property type="match status" value="1"/>
</dbReference>
<dbReference type="GO" id="GO:0034237">
    <property type="term" value="F:protein kinase A regulatory subunit binding"/>
    <property type="evidence" value="ECO:0007669"/>
    <property type="project" value="TreeGrafter"/>
</dbReference>
<feature type="compositionally biased region" description="Basic and acidic residues" evidence="4">
    <location>
        <begin position="731"/>
        <end position="742"/>
    </location>
</feature>
<dbReference type="PROSITE" id="PS51082">
    <property type="entry name" value="WH2"/>
    <property type="match status" value="1"/>
</dbReference>
<comment type="subcellular location">
    <subcellularLocation>
        <location evidence="2">Cytoplasm</location>
        <location evidence="2">Cytoskeleton</location>
    </subcellularLocation>
</comment>
<dbReference type="Gene3D" id="6.10.280.150">
    <property type="match status" value="2"/>
</dbReference>
<dbReference type="InterPro" id="IPR003124">
    <property type="entry name" value="WH2_dom"/>
</dbReference>
<dbReference type="GO" id="GO:0003779">
    <property type="term" value="F:actin binding"/>
    <property type="evidence" value="ECO:0007669"/>
    <property type="project" value="UniProtKB-UniRule"/>
</dbReference>
<feature type="coiled-coil region" evidence="3">
    <location>
        <begin position="337"/>
        <end position="364"/>
    </location>
</feature>
<evidence type="ECO:0000259" key="5">
    <source>
        <dbReference type="PROSITE" id="PS51082"/>
    </source>
</evidence>
<accession>A0A7I8JZ74</accession>
<dbReference type="GO" id="GO:2000601">
    <property type="term" value="P:positive regulation of Arp2/3 complex-mediated actin nucleation"/>
    <property type="evidence" value="ECO:0007669"/>
    <property type="project" value="TreeGrafter"/>
</dbReference>